<protein>
    <submittedName>
        <fullName evidence="2">DUF4255 domain-containing protein</fullName>
    </submittedName>
</protein>
<dbReference type="Proteomes" id="UP000290204">
    <property type="component" value="Unassembled WGS sequence"/>
</dbReference>
<comment type="caution">
    <text evidence="2">The sequence shown here is derived from an EMBL/GenBank/DDBJ whole genome shotgun (WGS) entry which is preliminary data.</text>
</comment>
<dbReference type="OrthoDB" id="7560784at2"/>
<dbReference type="AlphaFoldDB" id="A0A4Q1CEZ1"/>
<dbReference type="Pfam" id="PF14065">
    <property type="entry name" value="Pvc16_N"/>
    <property type="match status" value="1"/>
</dbReference>
<keyword evidence="3" id="KW-1185">Reference proteome</keyword>
<dbReference type="EMBL" id="SDHW01000006">
    <property type="protein sequence ID" value="RXK58339.1"/>
    <property type="molecule type" value="Genomic_DNA"/>
</dbReference>
<dbReference type="RefSeq" id="WP_129132139.1">
    <property type="nucleotide sequence ID" value="NZ_SDHW01000006.1"/>
</dbReference>
<sequence>MINESLKFLAEEVNRYLNLKIPNPTLTQPRLVVSNIAFANDTNASVEPKIDDRAVLTLVNVEEDKVAKQQEHYSKTDSSTVYKNPPLYLNFYILFAMNRTSYSDSLRFLGHIIQFFQHQFVFTPVSHPGLDAKIHRLVVDLHNQSFEQNNHLWSVLGGKYFPSVMYKVRQVTMNEDVVISESGFIKEIQLIDKSKAPVS</sequence>
<evidence type="ECO:0000313" key="2">
    <source>
        <dbReference type="EMBL" id="RXK58339.1"/>
    </source>
</evidence>
<accession>A0A4Q1CEZ1</accession>
<evidence type="ECO:0000313" key="3">
    <source>
        <dbReference type="Proteomes" id="UP000290204"/>
    </source>
</evidence>
<name>A0A4Q1CEZ1_9BACT</name>
<evidence type="ECO:0000259" key="1">
    <source>
        <dbReference type="Pfam" id="PF14065"/>
    </source>
</evidence>
<feature type="domain" description="Pvc16 N-terminal" evidence="1">
    <location>
        <begin position="9"/>
        <end position="182"/>
    </location>
</feature>
<proteinExistence type="predicted"/>
<organism evidence="2 3">
    <name type="scientific">Lacibacter luteus</name>
    <dbReference type="NCBI Taxonomy" id="2508719"/>
    <lineage>
        <taxon>Bacteria</taxon>
        <taxon>Pseudomonadati</taxon>
        <taxon>Bacteroidota</taxon>
        <taxon>Chitinophagia</taxon>
        <taxon>Chitinophagales</taxon>
        <taxon>Chitinophagaceae</taxon>
        <taxon>Lacibacter</taxon>
    </lineage>
</organism>
<dbReference type="InterPro" id="IPR025351">
    <property type="entry name" value="Pvc16_N"/>
</dbReference>
<gene>
    <name evidence="2" type="ORF">ESA94_16995</name>
</gene>
<reference evidence="2 3" key="1">
    <citation type="submission" date="2019-01" db="EMBL/GenBank/DDBJ databases">
        <title>Lacibacter sp. strain TTM-7.</title>
        <authorList>
            <person name="Chen W.-M."/>
        </authorList>
    </citation>
    <scope>NUCLEOTIDE SEQUENCE [LARGE SCALE GENOMIC DNA]</scope>
    <source>
        <strain evidence="2 3">TTM-7</strain>
    </source>
</reference>